<reference evidence="2 3" key="1">
    <citation type="journal article" date="2021" name="Environ. Microbiol.">
        <title>Gene family expansions and transcriptome signatures uncover fungal adaptations to wood decay.</title>
        <authorList>
            <person name="Hage H."/>
            <person name="Miyauchi S."/>
            <person name="Viragh M."/>
            <person name="Drula E."/>
            <person name="Min B."/>
            <person name="Chaduli D."/>
            <person name="Navarro D."/>
            <person name="Favel A."/>
            <person name="Norest M."/>
            <person name="Lesage-Meessen L."/>
            <person name="Balint B."/>
            <person name="Merenyi Z."/>
            <person name="de Eugenio L."/>
            <person name="Morin E."/>
            <person name="Martinez A.T."/>
            <person name="Baldrian P."/>
            <person name="Stursova M."/>
            <person name="Martinez M.J."/>
            <person name="Novotny C."/>
            <person name="Magnuson J.K."/>
            <person name="Spatafora J.W."/>
            <person name="Maurice S."/>
            <person name="Pangilinan J."/>
            <person name="Andreopoulos W."/>
            <person name="LaButti K."/>
            <person name="Hundley H."/>
            <person name="Na H."/>
            <person name="Kuo A."/>
            <person name="Barry K."/>
            <person name="Lipzen A."/>
            <person name="Henrissat B."/>
            <person name="Riley R."/>
            <person name="Ahrendt S."/>
            <person name="Nagy L.G."/>
            <person name="Grigoriev I.V."/>
            <person name="Martin F."/>
            <person name="Rosso M.N."/>
        </authorList>
    </citation>
    <scope>NUCLEOTIDE SEQUENCE [LARGE SCALE GENOMIC DNA]</scope>
    <source>
        <strain evidence="2 3">CIRM-BRFM 1785</strain>
    </source>
</reference>
<evidence type="ECO:0000256" key="1">
    <source>
        <dbReference type="SAM" id="MobiDB-lite"/>
    </source>
</evidence>
<gene>
    <name evidence="2" type="ORF">C8Q71DRAFT_106851</name>
</gene>
<dbReference type="RefSeq" id="XP_047777594.1">
    <property type="nucleotide sequence ID" value="XM_047916292.1"/>
</dbReference>
<organism evidence="2 3">
    <name type="scientific">Rhodofomes roseus</name>
    <dbReference type="NCBI Taxonomy" id="34475"/>
    <lineage>
        <taxon>Eukaryota</taxon>
        <taxon>Fungi</taxon>
        <taxon>Dikarya</taxon>
        <taxon>Basidiomycota</taxon>
        <taxon>Agaricomycotina</taxon>
        <taxon>Agaricomycetes</taxon>
        <taxon>Polyporales</taxon>
        <taxon>Rhodofomes</taxon>
    </lineage>
</organism>
<evidence type="ECO:0000313" key="3">
    <source>
        <dbReference type="Proteomes" id="UP000814176"/>
    </source>
</evidence>
<evidence type="ECO:0000313" key="2">
    <source>
        <dbReference type="EMBL" id="KAH9835161.1"/>
    </source>
</evidence>
<comment type="caution">
    <text evidence="2">The sequence shown here is derived from an EMBL/GenBank/DDBJ whole genome shotgun (WGS) entry which is preliminary data.</text>
</comment>
<protein>
    <submittedName>
        <fullName evidence="2">Uncharacterized protein</fullName>
    </submittedName>
</protein>
<keyword evidence="3" id="KW-1185">Reference proteome</keyword>
<feature type="region of interest" description="Disordered" evidence="1">
    <location>
        <begin position="195"/>
        <end position="240"/>
    </location>
</feature>
<dbReference type="EMBL" id="JADCUA010000013">
    <property type="protein sequence ID" value="KAH9835161.1"/>
    <property type="molecule type" value="Genomic_DNA"/>
</dbReference>
<dbReference type="Proteomes" id="UP000814176">
    <property type="component" value="Unassembled WGS sequence"/>
</dbReference>
<feature type="region of interest" description="Disordered" evidence="1">
    <location>
        <begin position="1"/>
        <end position="43"/>
    </location>
</feature>
<dbReference type="GeneID" id="71997024"/>
<proteinExistence type="predicted"/>
<feature type="compositionally biased region" description="Basic and acidic residues" evidence="1">
    <location>
        <begin position="200"/>
        <end position="221"/>
    </location>
</feature>
<name>A0ABQ8KCE1_9APHY</name>
<accession>A0ABQ8KCE1</accession>
<sequence length="240" mass="26498">MQATRPPAPESMSKTPRPMDVAQTAQTAGVKRRRQSTRPSPPITLPLLSIQCAEHDIVNVHVMDVPTMGEGKGLTWIVQSRPEIQLGKRQHVVLKTNAQRSGIGRLTSVADLRRHWVIFTVSGAPHSCNLRVPIPWAALDDLESFTHSKFYFTLPALPRPHAEFSSPIFTSDEENPYEFELGERAESRSERLIARITNADADRRTSRSKMTEGPDGRKGGSESDSSGHTSMRIIPGSLAG</sequence>